<dbReference type="Pfam" id="PF13524">
    <property type="entry name" value="Glyco_trans_1_2"/>
    <property type="match status" value="1"/>
</dbReference>
<comment type="caution">
    <text evidence="2">The sequence shown here is derived from an EMBL/GenBank/DDBJ whole genome shotgun (WGS) entry which is preliminary data.</text>
</comment>
<evidence type="ECO:0000313" key="2">
    <source>
        <dbReference type="EMBL" id="HEN15383.1"/>
    </source>
</evidence>
<reference evidence="2" key="1">
    <citation type="journal article" date="2020" name="mSystems">
        <title>Genome- and Community-Level Interaction Insights into Carbon Utilization and Element Cycling Functions of Hydrothermarchaeota in Hydrothermal Sediment.</title>
        <authorList>
            <person name="Zhou Z."/>
            <person name="Liu Y."/>
            <person name="Xu W."/>
            <person name="Pan J."/>
            <person name="Luo Z.H."/>
            <person name="Li M."/>
        </authorList>
    </citation>
    <scope>NUCLEOTIDE SEQUENCE [LARGE SCALE GENOMIC DNA]</scope>
    <source>
        <strain evidence="2">SpSt-339</strain>
    </source>
</reference>
<gene>
    <name evidence="2" type="ORF">ENQ76_07945</name>
</gene>
<sequence>MAFANVLLVSGSANFSTRDVWDGYRLALEAAGVRVVPYPTFSFLKVLSLDSVCNDILGTAIDEANGIDAVVFVDGLYFRGPRARVPRSLRRAGLPTVLIATDDPYEELPNVDELYTHRFTNELRCAARDAWYLPTATLPLPQVPRVRNPAYDVSFLGTVFEDRLPVLVRLAEFCEQQGLRFLVAGKLISGTEPFRTFLGTEVRQRTIDTVEKWQIYSQSRVTLNLFRHSERPADSPSPRVFEVTAFGQAALLTGPRRSEVTRIYGDTVYHFDDADEAIAMLQAALADDAARVAKVERAQQITLDGQLYEHRAAQLIETVRAAEQERIGLGGEDRVAWIIGCGRTGSTWLAEMLGDLPGLRRWHEPYFGRFLQHVDDHPEDQDRRASFFFRPHQATWLRGLRRLFFEMVRERFPQFGRHALVVKEVNTPELYPWLRSLFPLARIVLLVRDPFDVLDSYLDLQKPGSWNQTFGETPEGEALARVRHTAEHIRETLTAALKTFDECPSEQRLQLSYEELLRDPVPGLVACGRLLGVGVASEDARAAAAKHAFERYEQTGPLQFRRQGQAGVWRTSGNFTPDVQAVAEDVLGPLRRRLGY</sequence>
<dbReference type="SUPFAM" id="SSF52540">
    <property type="entry name" value="P-loop containing nucleoside triphosphate hydrolases"/>
    <property type="match status" value="1"/>
</dbReference>
<dbReference type="Pfam" id="PF13469">
    <property type="entry name" value="Sulfotransfer_3"/>
    <property type="match status" value="1"/>
</dbReference>
<protein>
    <recommendedName>
        <fullName evidence="1">Spore protein YkvP/CgeB glycosyl transferase-like domain-containing protein</fullName>
    </recommendedName>
</protein>
<organism evidence="2">
    <name type="scientific">Schlesneria paludicola</name>
    <dbReference type="NCBI Taxonomy" id="360056"/>
    <lineage>
        <taxon>Bacteria</taxon>
        <taxon>Pseudomonadati</taxon>
        <taxon>Planctomycetota</taxon>
        <taxon>Planctomycetia</taxon>
        <taxon>Planctomycetales</taxon>
        <taxon>Planctomycetaceae</taxon>
        <taxon>Schlesneria</taxon>
    </lineage>
</organism>
<evidence type="ECO:0000259" key="1">
    <source>
        <dbReference type="Pfam" id="PF13524"/>
    </source>
</evidence>
<proteinExistence type="predicted"/>
<dbReference type="Gene3D" id="3.40.50.300">
    <property type="entry name" value="P-loop containing nucleotide triphosphate hydrolases"/>
    <property type="match status" value="1"/>
</dbReference>
<dbReference type="AlphaFoldDB" id="A0A7C2K0K9"/>
<dbReference type="EMBL" id="DSOK01000231">
    <property type="protein sequence ID" value="HEN15383.1"/>
    <property type="molecule type" value="Genomic_DNA"/>
</dbReference>
<dbReference type="InterPro" id="IPR055259">
    <property type="entry name" value="YkvP/CgeB_Glyco_trans-like"/>
</dbReference>
<dbReference type="InterPro" id="IPR027417">
    <property type="entry name" value="P-loop_NTPase"/>
</dbReference>
<feature type="domain" description="Spore protein YkvP/CgeB glycosyl transferase-like" evidence="1">
    <location>
        <begin position="176"/>
        <end position="316"/>
    </location>
</feature>
<name>A0A7C2K0K9_9PLAN</name>
<accession>A0A7C2K0K9</accession>